<feature type="domain" description="DUF7082" evidence="1">
    <location>
        <begin position="173"/>
        <end position="330"/>
    </location>
</feature>
<dbReference type="EMBL" id="JAANQT010001266">
    <property type="protein sequence ID" value="KAG1305854.1"/>
    <property type="molecule type" value="Genomic_DNA"/>
</dbReference>
<sequence>MNKQAYFNIPEKEYNDYLEASSIPSFFPLPQDMNANENDSFMGLAFGPNGFLPDDPSMQYQYDPNLLISWTTCDLQAVPEKQINQNFMPPHPAIFQNYVNSMQNSFSGPMAPSTPPDEAASIIDLTSNNFTKPLAPAPVPMQNQGVITEGVSEEDNSRYSALGKAYLETDKACTEPMKLQWQSWERQAGRRIVLFTLKTEYPVPGSNIRNISFHCHPIRKTNCEDKKRTPFAISCIYWEAKRDYFVTSTDVLWLFACLLSVTLTKEEKNRMRRNLQNLDPITVTKDFSKPHVDVEFFHRIMAYKSPVVRNIDKDIKVFRWSNLCDALNKISKNFVPSNSSIVL</sequence>
<evidence type="ECO:0000259" key="1">
    <source>
        <dbReference type="Pfam" id="PF23305"/>
    </source>
</evidence>
<evidence type="ECO:0000313" key="2">
    <source>
        <dbReference type="EMBL" id="KAG1305854.1"/>
    </source>
</evidence>
<dbReference type="Proteomes" id="UP000716291">
    <property type="component" value="Unassembled WGS sequence"/>
</dbReference>
<comment type="caution">
    <text evidence="2">The sequence shown here is derived from an EMBL/GenBank/DDBJ whole genome shotgun (WGS) entry which is preliminary data.</text>
</comment>
<dbReference type="InterPro" id="IPR055509">
    <property type="entry name" value="DUF7082"/>
</dbReference>
<organism evidence="2 3">
    <name type="scientific">Rhizopus oryzae</name>
    <name type="common">Mucormycosis agent</name>
    <name type="synonym">Rhizopus arrhizus var. delemar</name>
    <dbReference type="NCBI Taxonomy" id="64495"/>
    <lineage>
        <taxon>Eukaryota</taxon>
        <taxon>Fungi</taxon>
        <taxon>Fungi incertae sedis</taxon>
        <taxon>Mucoromycota</taxon>
        <taxon>Mucoromycotina</taxon>
        <taxon>Mucoromycetes</taxon>
        <taxon>Mucorales</taxon>
        <taxon>Mucorineae</taxon>
        <taxon>Rhizopodaceae</taxon>
        <taxon>Rhizopus</taxon>
    </lineage>
</organism>
<dbReference type="AlphaFoldDB" id="A0A9P6X667"/>
<protein>
    <recommendedName>
        <fullName evidence="1">DUF7082 domain-containing protein</fullName>
    </recommendedName>
</protein>
<accession>A0A9P6X667</accession>
<evidence type="ECO:0000313" key="3">
    <source>
        <dbReference type="Proteomes" id="UP000716291"/>
    </source>
</evidence>
<gene>
    <name evidence="2" type="ORF">G6F64_008048</name>
</gene>
<dbReference type="GO" id="GO:0005634">
    <property type="term" value="C:nucleus"/>
    <property type="evidence" value="ECO:0007669"/>
    <property type="project" value="TreeGrafter"/>
</dbReference>
<name>A0A9P6X667_RHIOR</name>
<dbReference type="Pfam" id="PF23305">
    <property type="entry name" value="DUF7082"/>
    <property type="match status" value="1"/>
</dbReference>
<dbReference type="OrthoDB" id="2202318at2759"/>
<reference evidence="2" key="1">
    <citation type="journal article" date="2020" name="Microb. Genom.">
        <title>Genetic diversity of clinical and environmental Mucorales isolates obtained from an investigation of mucormycosis cases among solid organ transplant recipients.</title>
        <authorList>
            <person name="Nguyen M.H."/>
            <person name="Kaul D."/>
            <person name="Muto C."/>
            <person name="Cheng S.J."/>
            <person name="Richter R.A."/>
            <person name="Bruno V.M."/>
            <person name="Liu G."/>
            <person name="Beyhan S."/>
            <person name="Sundermann A.J."/>
            <person name="Mounaud S."/>
            <person name="Pasculle A.W."/>
            <person name="Nierman W.C."/>
            <person name="Driscoll E."/>
            <person name="Cumbie R."/>
            <person name="Clancy C.J."/>
            <person name="Dupont C.L."/>
        </authorList>
    </citation>
    <scope>NUCLEOTIDE SEQUENCE</scope>
    <source>
        <strain evidence="2">GL11</strain>
    </source>
</reference>
<proteinExistence type="predicted"/>
<dbReference type="PANTHER" id="PTHR39463">
    <property type="entry name" value="MEDUSA"/>
    <property type="match status" value="1"/>
</dbReference>
<dbReference type="PANTHER" id="PTHR39463:SF1">
    <property type="entry name" value="MEDUSA"/>
    <property type="match status" value="1"/>
</dbReference>
<keyword evidence="3" id="KW-1185">Reference proteome</keyword>